<evidence type="ECO:0000313" key="3">
    <source>
        <dbReference type="Proteomes" id="UP000033166"/>
    </source>
</evidence>
<dbReference type="GeneID" id="71636746"/>
<dbReference type="InterPro" id="IPR005531">
    <property type="entry name" value="Asp23"/>
</dbReference>
<organism evidence="2 3">
    <name type="scientific">Pseudolactococcus piscium MKFS47</name>
    <dbReference type="NCBI Taxonomy" id="297352"/>
    <lineage>
        <taxon>Bacteria</taxon>
        <taxon>Bacillati</taxon>
        <taxon>Bacillota</taxon>
        <taxon>Bacilli</taxon>
        <taxon>Lactobacillales</taxon>
        <taxon>Streptococcaceae</taxon>
        <taxon>Pseudolactococcus</taxon>
    </lineage>
</organism>
<dbReference type="PANTHER" id="PTHR34297">
    <property type="entry name" value="HYPOTHETICAL CYTOSOLIC PROTEIN-RELATED"/>
    <property type="match status" value="1"/>
</dbReference>
<sequence>MSVTINTKNGTVEIENDVISTIVGASTTEIFGVVGMTSKHAVKDNFKTLLRQENYAKGVVISATDNGVDVDIYVIVSFGVKISEVAKNVQERVKFNLENQLSVTANSVNVFVQNVKVVAD</sequence>
<gene>
    <name evidence="2" type="primary">yloU</name>
    <name evidence="2" type="ORF">LACPI_0336</name>
</gene>
<dbReference type="Proteomes" id="UP000033166">
    <property type="component" value="Chromosome I"/>
</dbReference>
<dbReference type="PANTHER" id="PTHR34297:SF2">
    <property type="entry name" value="ASP23_GLS24 FAMILY ENVELOPE STRESS RESPONSE PROTEIN"/>
    <property type="match status" value="1"/>
</dbReference>
<dbReference type="HOGENOM" id="CLU_113198_2_2_9"/>
<dbReference type="Pfam" id="PF03780">
    <property type="entry name" value="Asp23"/>
    <property type="match status" value="1"/>
</dbReference>
<name>A0A0D6DUV3_9LACT</name>
<protein>
    <submittedName>
        <fullName evidence="2">Putative alkaline-shock protein YloU</fullName>
    </submittedName>
</protein>
<dbReference type="STRING" id="1364.LP2241_10324"/>
<evidence type="ECO:0000256" key="1">
    <source>
        <dbReference type="ARBA" id="ARBA00005721"/>
    </source>
</evidence>
<comment type="similarity">
    <text evidence="1">Belongs to the asp23 family.</text>
</comment>
<accession>A0A0D6DUV3</accession>
<dbReference type="EMBL" id="LN774769">
    <property type="protein sequence ID" value="CEN27536.1"/>
    <property type="molecule type" value="Genomic_DNA"/>
</dbReference>
<dbReference type="AlphaFoldDB" id="A0A0D6DUV3"/>
<dbReference type="KEGG" id="lpk:LACPI_0336"/>
<evidence type="ECO:0000313" key="2">
    <source>
        <dbReference type="EMBL" id="CEN27536.1"/>
    </source>
</evidence>
<reference evidence="3" key="1">
    <citation type="submission" date="2015-01" db="EMBL/GenBank/DDBJ databases">
        <authorList>
            <person name="Andreevskaya M."/>
        </authorList>
    </citation>
    <scope>NUCLEOTIDE SEQUENCE [LARGE SCALE GENOMIC DNA]</scope>
    <source>
        <strain evidence="3">MKFS47</strain>
    </source>
</reference>
<proteinExistence type="inferred from homology"/>
<dbReference type="RefSeq" id="WP_047914803.1">
    <property type="nucleotide sequence ID" value="NZ_LN774769.1"/>
</dbReference>